<dbReference type="Proteomes" id="UP001549691">
    <property type="component" value="Unassembled WGS sequence"/>
</dbReference>
<comment type="function">
    <text evidence="2">Is required to sustain N(2)-dependent growth in the presence of low levels of carbon monoxide (CO). Probably acts by protecting the N(2) fixation ability of the nitrogenase complex, which is inactivated in the presence of CO.</text>
</comment>
<dbReference type="NCBIfam" id="NF033689">
    <property type="entry name" value="N2Fix_CO_CowN"/>
    <property type="match status" value="1"/>
</dbReference>
<comment type="similarity">
    <text evidence="2">Belongs to the CowN family.</text>
</comment>
<dbReference type="RefSeq" id="WP_354600267.1">
    <property type="nucleotide sequence ID" value="NZ_JBEWZI010000005.1"/>
</dbReference>
<organism evidence="3 4">
    <name type="scientific">Uliginosibacterium flavum</name>
    <dbReference type="NCBI Taxonomy" id="1396831"/>
    <lineage>
        <taxon>Bacteria</taxon>
        <taxon>Pseudomonadati</taxon>
        <taxon>Pseudomonadota</taxon>
        <taxon>Betaproteobacteria</taxon>
        <taxon>Rhodocyclales</taxon>
        <taxon>Zoogloeaceae</taxon>
        <taxon>Uliginosibacterium</taxon>
    </lineage>
</organism>
<evidence type="ECO:0000313" key="3">
    <source>
        <dbReference type="EMBL" id="MET7013805.1"/>
    </source>
</evidence>
<evidence type="ECO:0000313" key="4">
    <source>
        <dbReference type="Proteomes" id="UP001549691"/>
    </source>
</evidence>
<dbReference type="InterPro" id="IPR024899">
    <property type="entry name" value="CowN"/>
</dbReference>
<sequence>MTTESPCGCLQQASEERDRYASFIGLDCNGQARRFITMLRPYLDDPARSNAFWVHFEKKLTATSGPRNDELFLIHAHINILRDQLESLDDVQALLLLDQIEQECC</sequence>
<dbReference type="Pfam" id="PF20543">
    <property type="entry name" value="CowN"/>
    <property type="match status" value="1"/>
</dbReference>
<name>A0ABV2TIQ6_9RHOO</name>
<keyword evidence="4" id="KW-1185">Reference proteome</keyword>
<proteinExistence type="inferred from homology"/>
<reference evidence="3 4" key="1">
    <citation type="submission" date="2024-07" db="EMBL/GenBank/DDBJ databases">
        <title>Uliginosibacterium flavum JJ3220;KACC:17644.</title>
        <authorList>
            <person name="Kim M.K."/>
        </authorList>
    </citation>
    <scope>NUCLEOTIDE SEQUENCE [LARGE SCALE GENOMIC DNA]</scope>
    <source>
        <strain evidence="3 4">KACC:17644</strain>
    </source>
</reference>
<dbReference type="HAMAP" id="MF_02117">
    <property type="entry name" value="CowN"/>
    <property type="match status" value="1"/>
</dbReference>
<protein>
    <recommendedName>
        <fullName evidence="2">N(2)-fixation sustaining protein CowN</fullName>
    </recommendedName>
    <alternativeName>
        <fullName evidence="2">CO weal-nitrogenase</fullName>
    </alternativeName>
</protein>
<evidence type="ECO:0000256" key="1">
    <source>
        <dbReference type="ARBA" id="ARBA00023231"/>
    </source>
</evidence>
<dbReference type="EMBL" id="JBEWZI010000005">
    <property type="protein sequence ID" value="MET7013805.1"/>
    <property type="molecule type" value="Genomic_DNA"/>
</dbReference>
<keyword evidence="1 2" id="KW-0535">Nitrogen fixation</keyword>
<evidence type="ECO:0000256" key="2">
    <source>
        <dbReference type="HAMAP-Rule" id="MF_02117"/>
    </source>
</evidence>
<comment type="caution">
    <text evidence="3">The sequence shown here is derived from an EMBL/GenBank/DDBJ whole genome shotgun (WGS) entry which is preliminary data.</text>
</comment>
<accession>A0ABV2TIQ6</accession>
<gene>
    <name evidence="2 3" type="primary">cowN</name>
    <name evidence="3" type="ORF">ABXR19_06365</name>
</gene>